<dbReference type="AlphaFoldDB" id="A0A6A6T995"/>
<reference evidence="1" key="1">
    <citation type="journal article" date="2020" name="Stud. Mycol.">
        <title>101 Dothideomycetes genomes: a test case for predicting lifestyles and emergence of pathogens.</title>
        <authorList>
            <person name="Haridas S."/>
            <person name="Albert R."/>
            <person name="Binder M."/>
            <person name="Bloem J."/>
            <person name="Labutti K."/>
            <person name="Salamov A."/>
            <person name="Andreopoulos B."/>
            <person name="Baker S."/>
            <person name="Barry K."/>
            <person name="Bills G."/>
            <person name="Bluhm B."/>
            <person name="Cannon C."/>
            <person name="Castanera R."/>
            <person name="Culley D."/>
            <person name="Daum C."/>
            <person name="Ezra D."/>
            <person name="Gonzalez J."/>
            <person name="Henrissat B."/>
            <person name="Kuo A."/>
            <person name="Liang C."/>
            <person name="Lipzen A."/>
            <person name="Lutzoni F."/>
            <person name="Magnuson J."/>
            <person name="Mondo S."/>
            <person name="Nolan M."/>
            <person name="Ohm R."/>
            <person name="Pangilinan J."/>
            <person name="Park H.-J."/>
            <person name="Ramirez L."/>
            <person name="Alfaro M."/>
            <person name="Sun H."/>
            <person name="Tritt A."/>
            <person name="Yoshinaga Y."/>
            <person name="Zwiers L.-H."/>
            <person name="Turgeon B."/>
            <person name="Goodwin S."/>
            <person name="Spatafora J."/>
            <person name="Crous P."/>
            <person name="Grigoriev I."/>
        </authorList>
    </citation>
    <scope>NUCLEOTIDE SEQUENCE</scope>
    <source>
        <strain evidence="1">CBS 122681</strain>
    </source>
</reference>
<gene>
    <name evidence="1" type="ORF">K491DRAFT_376422</name>
</gene>
<dbReference type="EMBL" id="MU004335">
    <property type="protein sequence ID" value="KAF2656555.1"/>
    <property type="molecule type" value="Genomic_DNA"/>
</dbReference>
<accession>A0A6A6T995</accession>
<keyword evidence="2" id="KW-1185">Reference proteome</keyword>
<protein>
    <submittedName>
        <fullName evidence="1">Uncharacterized protein</fullName>
    </submittedName>
</protein>
<evidence type="ECO:0000313" key="2">
    <source>
        <dbReference type="Proteomes" id="UP000799324"/>
    </source>
</evidence>
<organism evidence="1 2">
    <name type="scientific">Lophiostoma macrostomum CBS 122681</name>
    <dbReference type="NCBI Taxonomy" id="1314788"/>
    <lineage>
        <taxon>Eukaryota</taxon>
        <taxon>Fungi</taxon>
        <taxon>Dikarya</taxon>
        <taxon>Ascomycota</taxon>
        <taxon>Pezizomycotina</taxon>
        <taxon>Dothideomycetes</taxon>
        <taxon>Pleosporomycetidae</taxon>
        <taxon>Pleosporales</taxon>
        <taxon>Lophiostomataceae</taxon>
        <taxon>Lophiostoma</taxon>
    </lineage>
</organism>
<sequence length="83" mass="9305">MCPALFSRSTFLLSSSTCHRQIHPQDCGRPHPMYAAICTTPRGQSAQDQWIKNVGSSPGFDHDYRARTTVLAWSLLRSPLTSR</sequence>
<dbReference type="Proteomes" id="UP000799324">
    <property type="component" value="Unassembled WGS sequence"/>
</dbReference>
<proteinExistence type="predicted"/>
<evidence type="ECO:0000313" key="1">
    <source>
        <dbReference type="EMBL" id="KAF2656555.1"/>
    </source>
</evidence>
<name>A0A6A6T995_9PLEO</name>